<dbReference type="STRING" id="457570.Nther_0583"/>
<dbReference type="HOGENOM" id="CLU_125830_0_0_9"/>
<dbReference type="RefSeq" id="WP_012447064.1">
    <property type="nucleotide sequence ID" value="NC_010718.1"/>
</dbReference>
<dbReference type="GO" id="GO:0016491">
    <property type="term" value="F:oxidoreductase activity"/>
    <property type="evidence" value="ECO:0007669"/>
    <property type="project" value="InterPro"/>
</dbReference>
<keyword evidence="4" id="KW-1185">Reference proteome</keyword>
<dbReference type="InParanoid" id="B2A6P5"/>
<dbReference type="PANTHER" id="PTHR43865">
    <property type="entry name" value="RUBRERYTHRIN-RELATED"/>
    <property type="match status" value="1"/>
</dbReference>
<keyword evidence="1" id="KW-0175">Coiled coil</keyword>
<reference evidence="3 4" key="2">
    <citation type="journal article" date="2011" name="J. Bacteriol.">
        <title>Complete genome sequence of the anaerobic, halophilic alkalithermophile Natranaerobius thermophilus JW/NM-WN-LF.</title>
        <authorList>
            <person name="Zhao B."/>
            <person name="Mesbah N.M."/>
            <person name="Dalin E."/>
            <person name="Goodwin L."/>
            <person name="Nolan M."/>
            <person name="Pitluck S."/>
            <person name="Chertkov O."/>
            <person name="Brettin T.S."/>
            <person name="Han J."/>
            <person name="Larimer F.W."/>
            <person name="Land M.L."/>
            <person name="Hauser L."/>
            <person name="Kyrpides N."/>
            <person name="Wiegel J."/>
        </authorList>
    </citation>
    <scope>NUCLEOTIDE SEQUENCE [LARGE SCALE GENOMIC DNA]</scope>
    <source>
        <strain evidence="4">ATCC BAA-1301 / DSM 18059 / JW/NM-WN-LF</strain>
    </source>
</reference>
<dbReference type="Proteomes" id="UP000001683">
    <property type="component" value="Chromosome"/>
</dbReference>
<evidence type="ECO:0000256" key="1">
    <source>
        <dbReference type="SAM" id="Coils"/>
    </source>
</evidence>
<feature type="domain" description="Rubrerythrin diiron-binding" evidence="2">
    <location>
        <begin position="6"/>
        <end position="143"/>
    </location>
</feature>
<evidence type="ECO:0000259" key="2">
    <source>
        <dbReference type="Pfam" id="PF02915"/>
    </source>
</evidence>
<dbReference type="CDD" id="cd01045">
    <property type="entry name" value="Ferritin_like_AB"/>
    <property type="match status" value="1"/>
</dbReference>
<dbReference type="Gene3D" id="1.20.1260.10">
    <property type="match status" value="1"/>
</dbReference>
<evidence type="ECO:0000313" key="3">
    <source>
        <dbReference type="EMBL" id="ACB84178.1"/>
    </source>
</evidence>
<gene>
    <name evidence="3" type="ordered locus">Nther_0583</name>
</gene>
<dbReference type="KEGG" id="nth:Nther_0583"/>
<dbReference type="InterPro" id="IPR052364">
    <property type="entry name" value="Rubrerythrin"/>
</dbReference>
<feature type="coiled-coil region" evidence="1">
    <location>
        <begin position="24"/>
        <end position="54"/>
    </location>
</feature>
<dbReference type="EMBL" id="CP001034">
    <property type="protein sequence ID" value="ACB84178.1"/>
    <property type="molecule type" value="Genomic_DNA"/>
</dbReference>
<dbReference type="Pfam" id="PF02915">
    <property type="entry name" value="Rubrerythrin"/>
    <property type="match status" value="1"/>
</dbReference>
<organism evidence="3 4">
    <name type="scientific">Natranaerobius thermophilus (strain ATCC BAA-1301 / DSM 18059 / JW/NM-WN-LF)</name>
    <dbReference type="NCBI Taxonomy" id="457570"/>
    <lineage>
        <taxon>Bacteria</taxon>
        <taxon>Bacillati</taxon>
        <taxon>Bacillota</taxon>
        <taxon>Clostridia</taxon>
        <taxon>Natranaerobiales</taxon>
        <taxon>Natranaerobiaceae</taxon>
        <taxon>Natranaerobius</taxon>
    </lineage>
</organism>
<accession>B2A6P5</accession>
<dbReference type="SUPFAM" id="SSF47240">
    <property type="entry name" value="Ferritin-like"/>
    <property type="match status" value="1"/>
</dbReference>
<reference evidence="3 4" key="1">
    <citation type="submission" date="2008-04" db="EMBL/GenBank/DDBJ databases">
        <title>Complete sequence of chromosome of Natranaerobius thermophilus JW/NM-WN-LF.</title>
        <authorList>
            <consortium name="US DOE Joint Genome Institute"/>
            <person name="Copeland A."/>
            <person name="Lucas S."/>
            <person name="Lapidus A."/>
            <person name="Glavina del Rio T."/>
            <person name="Dalin E."/>
            <person name="Tice H."/>
            <person name="Bruce D."/>
            <person name="Goodwin L."/>
            <person name="Pitluck S."/>
            <person name="Chertkov O."/>
            <person name="Brettin T."/>
            <person name="Detter J.C."/>
            <person name="Han C."/>
            <person name="Kuske C.R."/>
            <person name="Schmutz J."/>
            <person name="Larimer F."/>
            <person name="Land M."/>
            <person name="Hauser L."/>
            <person name="Kyrpides N."/>
            <person name="Lykidis A."/>
            <person name="Mesbah N.M."/>
            <person name="Wiegel J."/>
        </authorList>
    </citation>
    <scope>NUCLEOTIDE SEQUENCE [LARGE SCALE GENOMIC DNA]</scope>
    <source>
        <strain evidence="4">ATCC BAA-1301 / DSM 18059 / JW/NM-WN-LF</strain>
    </source>
</reference>
<name>B2A6P5_NATTJ</name>
<dbReference type="eggNOG" id="COG1633">
    <property type="taxonomic scope" value="Bacteria"/>
</dbReference>
<evidence type="ECO:0000313" key="4">
    <source>
        <dbReference type="Proteomes" id="UP000001683"/>
    </source>
</evidence>
<dbReference type="PANTHER" id="PTHR43865:SF1">
    <property type="entry name" value="RUBRERYTHRIN-RELATED"/>
    <property type="match status" value="1"/>
</dbReference>
<dbReference type="InterPro" id="IPR003251">
    <property type="entry name" value="Rr_diiron-bd_dom"/>
</dbReference>
<dbReference type="GO" id="GO:0046872">
    <property type="term" value="F:metal ion binding"/>
    <property type="evidence" value="ECO:0007669"/>
    <property type="project" value="InterPro"/>
</dbReference>
<protein>
    <submittedName>
        <fullName evidence="3">Rubrerythrin</fullName>
    </submittedName>
</protein>
<proteinExistence type="predicted"/>
<sequence>MKKELELLKQAAINEQEGYEFYMMAAQNSDNQESQEALNELAQEEKQHKEWILELYEKFEQGSADSFDFDQVTAPSPELFRWENLPLDNTSKALSVFSIGVKMEYAAVEFYKDAKEKTDDPNVEKLLDILIDWERQHLNDFQKRYDELQKEWWDEQRFSPS</sequence>
<dbReference type="InterPro" id="IPR012347">
    <property type="entry name" value="Ferritin-like"/>
</dbReference>
<dbReference type="AlphaFoldDB" id="B2A6P5"/>
<dbReference type="InterPro" id="IPR009078">
    <property type="entry name" value="Ferritin-like_SF"/>
</dbReference>
<dbReference type="OrthoDB" id="271558at2"/>